<name>C0CRM2_BLAHS</name>
<proteinExistence type="predicted"/>
<sequence>MKNSCKNGALSITSLHRCVYFSLLLLTVSGISQYSSVYMKFIPQNFLIFTLFYPNF</sequence>
<comment type="caution">
    <text evidence="1">The sequence shown here is derived from an EMBL/GenBank/DDBJ whole genome shotgun (WGS) entry which is preliminary data.</text>
</comment>
<evidence type="ECO:0000313" key="1">
    <source>
        <dbReference type="EMBL" id="EEG47637.1"/>
    </source>
</evidence>
<reference evidence="1 2" key="2">
    <citation type="submission" date="2009-02" db="EMBL/GenBank/DDBJ databases">
        <title>Draft genome sequence of Blautia hydrogenotrophica DSM 10507 (Ruminococcus hydrogenotrophicus DSM 10507).</title>
        <authorList>
            <person name="Sudarsanam P."/>
            <person name="Ley R."/>
            <person name="Guruge J."/>
            <person name="Turnbaugh P.J."/>
            <person name="Mahowald M."/>
            <person name="Liep D."/>
            <person name="Gordon J."/>
        </authorList>
    </citation>
    <scope>NUCLEOTIDE SEQUENCE [LARGE SCALE GENOMIC DNA]</scope>
    <source>
        <strain evidence="2">DSM 10507 / JCM 14656 / S5a33</strain>
    </source>
</reference>
<protein>
    <submittedName>
        <fullName evidence="1">Uncharacterized protein</fullName>
    </submittedName>
</protein>
<dbReference type="AlphaFoldDB" id="C0CRM2"/>
<dbReference type="EMBL" id="ACBZ01000187">
    <property type="protein sequence ID" value="EEG47637.1"/>
    <property type="molecule type" value="Genomic_DNA"/>
</dbReference>
<organism evidence="1 2">
    <name type="scientific">Blautia hydrogenotrophica (strain DSM 10507 / JCM 14656 / S5a33)</name>
    <name type="common">Ruminococcus hydrogenotrophicus</name>
    <dbReference type="NCBI Taxonomy" id="476272"/>
    <lineage>
        <taxon>Bacteria</taxon>
        <taxon>Bacillati</taxon>
        <taxon>Bacillota</taxon>
        <taxon>Clostridia</taxon>
        <taxon>Lachnospirales</taxon>
        <taxon>Lachnospiraceae</taxon>
        <taxon>Blautia</taxon>
    </lineage>
</organism>
<evidence type="ECO:0000313" key="2">
    <source>
        <dbReference type="Proteomes" id="UP000003100"/>
    </source>
</evidence>
<keyword evidence="2" id="KW-1185">Reference proteome</keyword>
<dbReference type="Proteomes" id="UP000003100">
    <property type="component" value="Unassembled WGS sequence"/>
</dbReference>
<reference evidence="1 2" key="1">
    <citation type="submission" date="2009-01" db="EMBL/GenBank/DDBJ databases">
        <authorList>
            <person name="Fulton L."/>
            <person name="Clifton S."/>
            <person name="Fulton B."/>
            <person name="Xu J."/>
            <person name="Minx P."/>
            <person name="Pepin K.H."/>
            <person name="Johnson M."/>
            <person name="Bhonagiri V."/>
            <person name="Nash W.E."/>
            <person name="Mardis E.R."/>
            <person name="Wilson R.K."/>
        </authorList>
    </citation>
    <scope>NUCLEOTIDE SEQUENCE [LARGE SCALE GENOMIC DNA]</scope>
    <source>
        <strain evidence="2">DSM 10507 / JCM 14656 / S5a33</strain>
    </source>
</reference>
<dbReference type="HOGENOM" id="CLU_3004987_0_0_9"/>
<accession>C0CRM2</accession>
<gene>
    <name evidence="1" type="ORF">RUMHYD_03536</name>
</gene>
<dbReference type="PATRIC" id="fig|476272.21.peg.212"/>